<dbReference type="InterPro" id="IPR052021">
    <property type="entry name" value="Type-I_RS_S_subunit"/>
</dbReference>
<sequence>MTFHEILNNLRGSSLSSSQIVTAIIETAANLNKGEGEDWSDTASVAYGHEQPSSAALIQVAAKALLDSPLELRLSDVCAMLDANASRDFGEFWIRQDAAQELLGLLGNAQSARFSYPASLRPALLFAIDRKTYAQPTIIEYAGWEQDSRILGQLAAIFDLDIKFSKSNPWTRSGQPYFDVELIMPPFGFDMSRAGDVPEATLSHLGVFGGRHGRISSETVAIADALQNARGRTVLAVTEGALFRAVGVEAIAREELVHSGRLHAVMGIGPSMMFQNTSINTALLLLSPKGTSHAAIRFVNLTDEQFASRRERGRLEIRKGVAWSELPAVELTGNEAFARDIDVLSIKEEGYTLTIDRYLDRHARDAIAQLLAKSEVAELSELVEMIRPAALTQQEGGEYIVLEAAPADIAENGNVSDPSRTISVDRVQFRKAANQVLRPGDVLIAFKGAVGKVGIVPDDVPADGSSTIWAAGQSLMILRLKGRHKLSPHVLYEYLSDEVVQEHLKSLAGGSAIQTIAMKDLKSLAIPLPDKETQAKVAAAVAERQALYRQIEQLKAQIVTARRSNWPHAELRSPQD</sequence>
<dbReference type="OrthoDB" id="7728395at2"/>
<keyword evidence="5" id="KW-0175">Coiled coil</keyword>
<keyword evidence="3" id="KW-0680">Restriction system</keyword>
<evidence type="ECO:0008006" key="10">
    <source>
        <dbReference type="Google" id="ProtNLM"/>
    </source>
</evidence>
<dbReference type="GO" id="GO:0008170">
    <property type="term" value="F:N-methyltransferase activity"/>
    <property type="evidence" value="ECO:0007669"/>
    <property type="project" value="InterPro"/>
</dbReference>
<dbReference type="InterPro" id="IPR044946">
    <property type="entry name" value="Restrct_endonuc_typeI_TRD_sf"/>
</dbReference>
<protein>
    <recommendedName>
        <fullName evidence="10">DNA methylase adenine-specific domain-containing protein</fullName>
    </recommendedName>
</protein>
<dbReference type="PANTHER" id="PTHR30408:SF12">
    <property type="entry name" value="TYPE I RESTRICTION ENZYME MJAVIII SPECIFICITY SUBUNIT"/>
    <property type="match status" value="1"/>
</dbReference>
<dbReference type="Gene3D" id="3.40.50.150">
    <property type="entry name" value="Vaccinia Virus protein VP39"/>
    <property type="match status" value="1"/>
</dbReference>
<comment type="similarity">
    <text evidence="1">Belongs to the N(4)/N(6)-methyltransferase family.</text>
</comment>
<dbReference type="EMBL" id="PZKF01000003">
    <property type="protein sequence ID" value="PTE19002.1"/>
    <property type="molecule type" value="Genomic_DNA"/>
</dbReference>
<evidence type="ECO:0000256" key="4">
    <source>
        <dbReference type="ARBA" id="ARBA00023125"/>
    </source>
</evidence>
<comment type="similarity">
    <text evidence="2">Belongs to the type-I restriction system S methylase family.</text>
</comment>
<feature type="domain" description="Type I restriction modification DNA specificity" evidence="6">
    <location>
        <begin position="375"/>
        <end position="540"/>
    </location>
</feature>
<evidence type="ECO:0000313" key="8">
    <source>
        <dbReference type="EMBL" id="PTE19002.1"/>
    </source>
</evidence>
<keyword evidence="9" id="KW-1185">Reference proteome</keyword>
<dbReference type="Proteomes" id="UP000241899">
    <property type="component" value="Unassembled WGS sequence"/>
</dbReference>
<organism evidence="8 9">
    <name type="scientific">Phaeovulum veldkampii DSM 11550</name>
    <dbReference type="NCBI Taxonomy" id="1185920"/>
    <lineage>
        <taxon>Bacteria</taxon>
        <taxon>Pseudomonadati</taxon>
        <taxon>Pseudomonadota</taxon>
        <taxon>Alphaproteobacteria</taxon>
        <taxon>Rhodobacterales</taxon>
        <taxon>Paracoccaceae</taxon>
        <taxon>Phaeovulum</taxon>
    </lineage>
</organism>
<gene>
    <name evidence="8" type="ORF">C5F46_02305</name>
</gene>
<dbReference type="SUPFAM" id="SSF116734">
    <property type="entry name" value="DNA methylase specificity domain"/>
    <property type="match status" value="1"/>
</dbReference>
<evidence type="ECO:0000256" key="2">
    <source>
        <dbReference type="ARBA" id="ARBA00010923"/>
    </source>
</evidence>
<dbReference type="PANTHER" id="PTHR30408">
    <property type="entry name" value="TYPE-1 RESTRICTION ENZYME ECOKI SPECIFICITY PROTEIN"/>
    <property type="match status" value="1"/>
</dbReference>
<dbReference type="InterPro" id="IPR003356">
    <property type="entry name" value="DNA_methylase_A-5"/>
</dbReference>
<reference evidence="8 9" key="1">
    <citation type="submission" date="2018-03" db="EMBL/GenBank/DDBJ databases">
        <title>Rhodobacter veldkampii.</title>
        <authorList>
            <person name="Meyer T.E."/>
            <person name="Miller S."/>
            <person name="Lodha T."/>
            <person name="Gandham S."/>
            <person name="Chintalapati S."/>
            <person name="Chintalapati V.R."/>
        </authorList>
    </citation>
    <scope>NUCLEOTIDE SEQUENCE [LARGE SCALE GENOMIC DNA]</scope>
    <source>
        <strain evidence="8 9">DSM 11550</strain>
    </source>
</reference>
<feature type="domain" description="DNA methylase adenine-specific" evidence="7">
    <location>
        <begin position="228"/>
        <end position="362"/>
    </location>
</feature>
<dbReference type="Pfam" id="PF01420">
    <property type="entry name" value="Methylase_S"/>
    <property type="match status" value="1"/>
</dbReference>
<dbReference type="InterPro" id="IPR000055">
    <property type="entry name" value="Restrct_endonuc_typeI_TRD"/>
</dbReference>
<proteinExistence type="inferred from homology"/>
<keyword evidence="4" id="KW-0238">DNA-binding</keyword>
<dbReference type="InterPro" id="IPR029063">
    <property type="entry name" value="SAM-dependent_MTases_sf"/>
</dbReference>
<dbReference type="GO" id="GO:0009307">
    <property type="term" value="P:DNA restriction-modification system"/>
    <property type="evidence" value="ECO:0007669"/>
    <property type="project" value="UniProtKB-KW"/>
</dbReference>
<comment type="caution">
    <text evidence="8">The sequence shown here is derived from an EMBL/GenBank/DDBJ whole genome shotgun (WGS) entry which is preliminary data.</text>
</comment>
<evidence type="ECO:0000259" key="6">
    <source>
        <dbReference type="Pfam" id="PF01420"/>
    </source>
</evidence>
<evidence type="ECO:0000259" key="7">
    <source>
        <dbReference type="Pfam" id="PF02384"/>
    </source>
</evidence>
<accession>A0A2T4JM96</accession>
<evidence type="ECO:0000256" key="5">
    <source>
        <dbReference type="SAM" id="Coils"/>
    </source>
</evidence>
<dbReference type="Pfam" id="PF02384">
    <property type="entry name" value="N6_Mtase"/>
    <property type="match status" value="1"/>
</dbReference>
<dbReference type="SUPFAM" id="SSF53335">
    <property type="entry name" value="S-adenosyl-L-methionine-dependent methyltransferases"/>
    <property type="match status" value="1"/>
</dbReference>
<evidence type="ECO:0000313" key="9">
    <source>
        <dbReference type="Proteomes" id="UP000241899"/>
    </source>
</evidence>
<dbReference type="RefSeq" id="WP_107323740.1">
    <property type="nucleotide sequence ID" value="NZ_NHSP01000045.1"/>
</dbReference>
<evidence type="ECO:0000256" key="3">
    <source>
        <dbReference type="ARBA" id="ARBA00022747"/>
    </source>
</evidence>
<dbReference type="Gene3D" id="3.90.220.20">
    <property type="entry name" value="DNA methylase specificity domains"/>
    <property type="match status" value="1"/>
</dbReference>
<dbReference type="GO" id="GO:0003677">
    <property type="term" value="F:DNA binding"/>
    <property type="evidence" value="ECO:0007669"/>
    <property type="project" value="UniProtKB-KW"/>
</dbReference>
<dbReference type="AlphaFoldDB" id="A0A2T4JM96"/>
<name>A0A2T4JM96_9RHOB</name>
<evidence type="ECO:0000256" key="1">
    <source>
        <dbReference type="ARBA" id="ARBA00006594"/>
    </source>
</evidence>
<feature type="coiled-coil region" evidence="5">
    <location>
        <begin position="537"/>
        <end position="564"/>
    </location>
</feature>